<comment type="caution">
    <text evidence="1">The sequence shown here is derived from an EMBL/GenBank/DDBJ whole genome shotgun (WGS) entry which is preliminary data.</text>
</comment>
<name>A0ACB7PB72_9PEZI</name>
<evidence type="ECO:0000313" key="2">
    <source>
        <dbReference type="Proteomes" id="UP000724584"/>
    </source>
</evidence>
<dbReference type="Proteomes" id="UP000724584">
    <property type="component" value="Unassembled WGS sequence"/>
</dbReference>
<keyword evidence="2" id="KW-1185">Reference proteome</keyword>
<proteinExistence type="predicted"/>
<evidence type="ECO:0000313" key="1">
    <source>
        <dbReference type="EMBL" id="KAH6632708.1"/>
    </source>
</evidence>
<gene>
    <name evidence="1" type="ORF">F5144DRAFT_260347</name>
</gene>
<protein>
    <submittedName>
        <fullName evidence="1">Uncharacterized protein</fullName>
    </submittedName>
</protein>
<reference evidence="1 2" key="1">
    <citation type="journal article" date="2021" name="Nat. Commun.">
        <title>Genetic determinants of endophytism in the Arabidopsis root mycobiome.</title>
        <authorList>
            <person name="Mesny F."/>
            <person name="Miyauchi S."/>
            <person name="Thiergart T."/>
            <person name="Pickel B."/>
            <person name="Atanasova L."/>
            <person name="Karlsson M."/>
            <person name="Huettel B."/>
            <person name="Barry K.W."/>
            <person name="Haridas S."/>
            <person name="Chen C."/>
            <person name="Bauer D."/>
            <person name="Andreopoulos W."/>
            <person name="Pangilinan J."/>
            <person name="LaButti K."/>
            <person name="Riley R."/>
            <person name="Lipzen A."/>
            <person name="Clum A."/>
            <person name="Drula E."/>
            <person name="Henrissat B."/>
            <person name="Kohler A."/>
            <person name="Grigoriev I.V."/>
            <person name="Martin F.M."/>
            <person name="Hacquard S."/>
        </authorList>
    </citation>
    <scope>NUCLEOTIDE SEQUENCE [LARGE SCALE GENOMIC DNA]</scope>
    <source>
        <strain evidence="1 2">MPI-SDFR-AT-0079</strain>
    </source>
</reference>
<accession>A0ACB7PB72</accession>
<organism evidence="1 2">
    <name type="scientific">Chaetomium tenue</name>
    <dbReference type="NCBI Taxonomy" id="1854479"/>
    <lineage>
        <taxon>Eukaryota</taxon>
        <taxon>Fungi</taxon>
        <taxon>Dikarya</taxon>
        <taxon>Ascomycota</taxon>
        <taxon>Pezizomycotina</taxon>
        <taxon>Sordariomycetes</taxon>
        <taxon>Sordariomycetidae</taxon>
        <taxon>Sordariales</taxon>
        <taxon>Chaetomiaceae</taxon>
        <taxon>Chaetomium</taxon>
    </lineage>
</organism>
<dbReference type="EMBL" id="JAGIZQ010000004">
    <property type="protein sequence ID" value="KAH6632708.1"/>
    <property type="molecule type" value="Genomic_DNA"/>
</dbReference>
<sequence>MNQTPEQFAVISVPLTPEQLAALPHDNAAPKLLASIWSQALLSTIFLSLRIYCRLLKRRSLWWDDVILIASWVCIIIESSILSYATSLGYGLHIWDFDMRNINTLLVPANVAGTFSVTAAVWSKTSFGLTLLQITDGWYKKVTWFCIISMNVAITVSALFPWISCMPVQKAWDMTVEGTCWDPKIVVYYNLFSSGYSALMDFTLALLPWKFLWGLQMKRKEKVGAGLAMSMGIFAGATAAVKTSKIPRLLAPDFAEGITLWIWGNAEVCSSIIAASIPMLRVLFRDAKTSLQHHHRTRSSFYDKEMGIGSSNNHSRRTATSRPPLPGNSDHDLHLQKSVDDRSDRSMLGDDGEGLQPEDGILRVTDITVEYDKRSIATK</sequence>